<feature type="non-terminal residue" evidence="1">
    <location>
        <position position="105"/>
    </location>
</feature>
<dbReference type="EMBL" id="LAZR01003652">
    <property type="protein sequence ID" value="KKN16059.1"/>
    <property type="molecule type" value="Genomic_DNA"/>
</dbReference>
<protein>
    <submittedName>
        <fullName evidence="1">Uncharacterized protein</fullName>
    </submittedName>
</protein>
<gene>
    <name evidence="1" type="ORF">LCGC14_0979850</name>
</gene>
<comment type="caution">
    <text evidence="1">The sequence shown here is derived from an EMBL/GenBank/DDBJ whole genome shotgun (WGS) entry which is preliminary data.</text>
</comment>
<organism evidence="1">
    <name type="scientific">marine sediment metagenome</name>
    <dbReference type="NCBI Taxonomy" id="412755"/>
    <lineage>
        <taxon>unclassified sequences</taxon>
        <taxon>metagenomes</taxon>
        <taxon>ecological metagenomes</taxon>
    </lineage>
</organism>
<accession>A0A0F9NDK7</accession>
<sequence length="105" mass="10439">MNAGSGGAVLATDQVGATDHYQLIKLAFGALDTATLVTGSAGLPVDLKASVALTVDLGANNDVTITGDALTALQLIDNLVLAEDAAHVTADPGVQMLAVRKATPA</sequence>
<dbReference type="AlphaFoldDB" id="A0A0F9NDK7"/>
<evidence type="ECO:0000313" key="1">
    <source>
        <dbReference type="EMBL" id="KKN16059.1"/>
    </source>
</evidence>
<proteinExistence type="predicted"/>
<name>A0A0F9NDK7_9ZZZZ</name>
<reference evidence="1" key="1">
    <citation type="journal article" date="2015" name="Nature">
        <title>Complex archaea that bridge the gap between prokaryotes and eukaryotes.</title>
        <authorList>
            <person name="Spang A."/>
            <person name="Saw J.H."/>
            <person name="Jorgensen S.L."/>
            <person name="Zaremba-Niedzwiedzka K."/>
            <person name="Martijn J."/>
            <person name="Lind A.E."/>
            <person name="van Eijk R."/>
            <person name="Schleper C."/>
            <person name="Guy L."/>
            <person name="Ettema T.J."/>
        </authorList>
    </citation>
    <scope>NUCLEOTIDE SEQUENCE</scope>
</reference>